<dbReference type="EMBL" id="CAVLEF010000005">
    <property type="protein sequence ID" value="CAK1544523.1"/>
    <property type="molecule type" value="Genomic_DNA"/>
</dbReference>
<name>A0AAV1J7U3_9NEOP</name>
<accession>A0AAV1J7U3</accession>
<keyword evidence="3" id="KW-1185">Reference proteome</keyword>
<evidence type="ECO:0000313" key="2">
    <source>
        <dbReference type="EMBL" id="CAK1544523.1"/>
    </source>
</evidence>
<dbReference type="Proteomes" id="UP001497472">
    <property type="component" value="Unassembled WGS sequence"/>
</dbReference>
<feature type="region of interest" description="Disordered" evidence="1">
    <location>
        <begin position="1327"/>
        <end position="1370"/>
    </location>
</feature>
<feature type="compositionally biased region" description="Polar residues" evidence="1">
    <location>
        <begin position="1327"/>
        <end position="1342"/>
    </location>
</feature>
<protein>
    <submittedName>
        <fullName evidence="2">Uncharacterized protein</fullName>
    </submittedName>
</protein>
<feature type="compositionally biased region" description="Low complexity" evidence="1">
    <location>
        <begin position="1833"/>
        <end position="1853"/>
    </location>
</feature>
<sequence>MDAKDLRKAATHNATLSDGDANYDQTAVTLQNNGIKTYQEIGSNSLGKVEVQVARPCAIIGPDRVVPPPTATDAYLKKASVEPWPCSDNVYRPQTDFSQKLPEYHSVRNISPRQTFQENMQRVMLPPSYHATKSFENNLKSSKGETPLDVKYCDVPYSMNATVNSQKHMRNSDIPITNPNPSFVRGIQAQGWPSGVNPRPQRAYAPDFYQYSDFPNYLAQRPMQRFHRPPHEDPAQVHAERIYHESNVRFKPYPNAKERYPQQRYDYIANFPNTYQQQPSFQPQKFDISKTLPSHPYPMYTQVPIRRIPEPVIDQYQRTNQPNFNHYPNQYIPPSYGPVPGNCLASKMYSYPTDISAKPLNPSKLPYDVNGKMLVDYDNIRNKMYPLDNVTYYNELNRKGDVALSTHPGMHRLSQPYAYRKENVSFEAFQHRVMDPLYVNNGLQRHPIPYSPALIKSPADYNVTNDIQTLGMSHEDCGYASQSSSTSGKSIDSSNYRFQTDIYKTHEGLYNSSTKNMQNKLSSKSSNKKSLDVRQFLQMWNEGEDEVGNASTVSNNLSTQSETISNPEQLVVLGLVNIPNEELSKYEHIQKISKLPENIKGYNSIELLNQYEQLVETPALRHVNKPILHEYQMSPKSKHSSILSRPISPLDVEAKISQSVIHKEVGCNFEIKPCSPKMLNVELATPLQNIIDERTIEKVRNKSINNTPHLVNTPENVMLESPSSSCKMNSPYISNNDVIKNSNYCLQDLESNSGVCLASLPRLDSDIELNFPEINQQFIDANKLKVHENIETIPYDTIPNCKSDKKNIPERILTPELPIIHKETSKLSKYRKNKVSEASSENNTYKTLNNRTDSVIIKNPDTARRNDENNSNVSTIAFSDEVLIESSVLKHQEESNNDTTDCNQSAIDFSLNKINSSMDNVTDPENLLFNSSYDSTKSNNEFQIGDEAIQSDALSLVTKKVEMELKEFENNEADSNRDIDIVVSDLSLGSVCTVPISPKQSEINISQPQGHATLEYTDNSLDESNAKANLEYDSNCLHGKDEESKLVNDMKKSIHNDRQFHKDIIENNIQENETRLNTSIPKESLDEFSNQNYSDLNNTKGSLSETDIDYNISQHNFNKECFINQSVITKYDNIEIQPKEETHQSIVNSDLITKDDKVDLEECLNGDSAINENPTNTLTPDNTKKFLAVQYPVSQDTSVVVEKLSTNVDVCKDVHENTENIICYGAESINETIVHKPESIGENPKNIFSDHAEIINKTETINCSQVIDMDLGRADCSTAVLGVIASTSTNSIDKNEDTNSFAENTDNSLDYEPNEILESHSSDLQVTETPQLDTHNSENNLLENCGDTSHRDNNGIHNTSTIDENQTLGNNLADPQIKVGGDLNITEPLNSPYECKGKEAKNPIPSLLKSHVGYCCVRNCFRKELFSPWIQKLLMFREGSDMDCFRQQKVLPNTTSNDIESYSAEEHLITSYAEQILEETVPNQKNIHDIINTVNEKDKVCIRKSDLNHLNQRLSLKRSLSDSALDLCTDNDCAKQISLNKRRKLLNKDFANSNVSEDVSNLIQNHRRNSISTIYSDESVYILLTGNEYVIEQEDYDSNKLCSTEDTVDVHKSSEIMNYEIVPSSPENTLSVDNAPGEIYIHSLDDKTIHETEWVETEEDMENIFNDDVAVDITISAPMSPENSNVSSNDIYSEEIVGSDSECEHIAKIKEIYGDNIDLTDIQLVETLYKMPQMEVNKTLVDIESHTTQEDNSISLLTNQLLQQESPRCSNNQGIQETFLRCDYEIQKSNTCDNEYTSSLNCYNESNNEEIFMNDEDIDVHDTAYRLTNNCSSLSSSDSKYSVSSSPEVSSTTSEEKNSSILLKITSVNGSRRSEIAETMEQTRFKFTERNDYSTNYRPLITKAAQKYIPPLIESQDLKVKLPLPQQSLHKLKQLKLDKKKSCVEEQKKTTVHHKSNFTKKVKPKFEDVLKSIDEIQIKMHREKAKKTKHSIPKVVIKKTENGAHYASTPVKKRTFNPDLTGRKWQPWVFIERNELVDRMAQKNKHKAVYCHRKKTFILQEKFKKYKSICTAKFVISQPSSDNTSSGNLKYTIRLKHNY</sequence>
<evidence type="ECO:0000256" key="1">
    <source>
        <dbReference type="SAM" id="MobiDB-lite"/>
    </source>
</evidence>
<reference evidence="2 3" key="1">
    <citation type="submission" date="2023-11" db="EMBL/GenBank/DDBJ databases">
        <authorList>
            <person name="Okamura Y."/>
        </authorList>
    </citation>
    <scope>NUCLEOTIDE SEQUENCE [LARGE SCALE GENOMIC DNA]</scope>
</reference>
<evidence type="ECO:0000313" key="3">
    <source>
        <dbReference type="Proteomes" id="UP001497472"/>
    </source>
</evidence>
<comment type="caution">
    <text evidence="2">The sequence shown here is derived from an EMBL/GenBank/DDBJ whole genome shotgun (WGS) entry which is preliminary data.</text>
</comment>
<proteinExistence type="predicted"/>
<organism evidence="2 3">
    <name type="scientific">Leptosia nina</name>
    <dbReference type="NCBI Taxonomy" id="320188"/>
    <lineage>
        <taxon>Eukaryota</taxon>
        <taxon>Metazoa</taxon>
        <taxon>Ecdysozoa</taxon>
        <taxon>Arthropoda</taxon>
        <taxon>Hexapoda</taxon>
        <taxon>Insecta</taxon>
        <taxon>Pterygota</taxon>
        <taxon>Neoptera</taxon>
        <taxon>Endopterygota</taxon>
        <taxon>Lepidoptera</taxon>
        <taxon>Glossata</taxon>
        <taxon>Ditrysia</taxon>
        <taxon>Papilionoidea</taxon>
        <taxon>Pieridae</taxon>
        <taxon>Pierinae</taxon>
        <taxon>Leptosia</taxon>
    </lineage>
</organism>
<feature type="compositionally biased region" description="Polar residues" evidence="1">
    <location>
        <begin position="1355"/>
        <end position="1370"/>
    </location>
</feature>
<feature type="region of interest" description="Disordered" evidence="1">
    <location>
        <begin position="1833"/>
        <end position="1857"/>
    </location>
</feature>
<gene>
    <name evidence="2" type="ORF">LNINA_LOCUS4259</name>
</gene>